<dbReference type="EMBL" id="BMIQ01000008">
    <property type="protein sequence ID" value="GGE19753.1"/>
    <property type="molecule type" value="Genomic_DNA"/>
</dbReference>
<reference evidence="1" key="2">
    <citation type="submission" date="2020-09" db="EMBL/GenBank/DDBJ databases">
        <authorList>
            <person name="Sun Q."/>
            <person name="Zhou Y."/>
        </authorList>
    </citation>
    <scope>NUCLEOTIDE SEQUENCE</scope>
    <source>
        <strain evidence="1">CGMCC 1.15367</strain>
    </source>
</reference>
<proteinExistence type="predicted"/>
<reference evidence="1" key="1">
    <citation type="journal article" date="2014" name="Int. J. Syst. Evol. Microbiol.">
        <title>Complete genome sequence of Corynebacterium casei LMG S-19264T (=DSM 44701T), isolated from a smear-ripened cheese.</title>
        <authorList>
            <consortium name="US DOE Joint Genome Institute (JGI-PGF)"/>
            <person name="Walter F."/>
            <person name="Albersmeier A."/>
            <person name="Kalinowski J."/>
            <person name="Ruckert C."/>
        </authorList>
    </citation>
    <scope>NUCLEOTIDE SEQUENCE</scope>
    <source>
        <strain evidence="1">CGMCC 1.15367</strain>
    </source>
</reference>
<evidence type="ECO:0000313" key="2">
    <source>
        <dbReference type="Proteomes" id="UP000644699"/>
    </source>
</evidence>
<keyword evidence="2" id="KW-1185">Reference proteome</keyword>
<dbReference type="AlphaFoldDB" id="A0A916ZZN7"/>
<accession>A0A916ZZN7</accession>
<evidence type="ECO:0000313" key="1">
    <source>
        <dbReference type="EMBL" id="GGE19753.1"/>
    </source>
</evidence>
<sequence length="135" mass="15376">MSAERERANRLHRLLEVQARKRKLTEWRLAELAREGAELQATSAEILESLGTHSLLNGLFLEGRASALRRNEAKIVANRQSREETGRELVEAQRIEKRMARAVDDAETAALRREEREELELALDDYLAAGRASLE</sequence>
<dbReference type="RefSeq" id="WP_188912290.1">
    <property type="nucleotide sequence ID" value="NZ_BMIQ01000008.1"/>
</dbReference>
<evidence type="ECO:0008006" key="3">
    <source>
        <dbReference type="Google" id="ProtNLM"/>
    </source>
</evidence>
<comment type="caution">
    <text evidence="1">The sequence shown here is derived from an EMBL/GenBank/DDBJ whole genome shotgun (WGS) entry which is preliminary data.</text>
</comment>
<protein>
    <recommendedName>
        <fullName evidence="3">Flagellar FliJ protein</fullName>
    </recommendedName>
</protein>
<name>A0A916ZZN7_9HYPH</name>
<dbReference type="Proteomes" id="UP000644699">
    <property type="component" value="Unassembled WGS sequence"/>
</dbReference>
<gene>
    <name evidence="1" type="ORF">GCM10011390_43760</name>
</gene>
<organism evidence="1 2">
    <name type="scientific">Aureimonas endophytica</name>
    <dbReference type="NCBI Taxonomy" id="2027858"/>
    <lineage>
        <taxon>Bacteria</taxon>
        <taxon>Pseudomonadati</taxon>
        <taxon>Pseudomonadota</taxon>
        <taxon>Alphaproteobacteria</taxon>
        <taxon>Hyphomicrobiales</taxon>
        <taxon>Aurantimonadaceae</taxon>
        <taxon>Aureimonas</taxon>
    </lineage>
</organism>